<name>A0A0E9WT11_ANGAN</name>
<proteinExistence type="predicted"/>
<sequence length="128" mass="14035">MSSNLTLTRLARRSCSRGSSRSRSTVLKNRICGMPPAARASQIRRFPSRSTFPCCSRNFLERATLTALANLLSPGKAFSYRNPASSSSTEILSVVAFTLRLGSLQTSEFTNSLISVFCLFFPPDFIAT</sequence>
<organism evidence="1">
    <name type="scientific">Anguilla anguilla</name>
    <name type="common">European freshwater eel</name>
    <name type="synonym">Muraena anguilla</name>
    <dbReference type="NCBI Taxonomy" id="7936"/>
    <lineage>
        <taxon>Eukaryota</taxon>
        <taxon>Metazoa</taxon>
        <taxon>Chordata</taxon>
        <taxon>Craniata</taxon>
        <taxon>Vertebrata</taxon>
        <taxon>Euteleostomi</taxon>
        <taxon>Actinopterygii</taxon>
        <taxon>Neopterygii</taxon>
        <taxon>Teleostei</taxon>
        <taxon>Anguilliformes</taxon>
        <taxon>Anguillidae</taxon>
        <taxon>Anguilla</taxon>
    </lineage>
</organism>
<accession>A0A0E9WT11</accession>
<evidence type="ECO:0000313" key="1">
    <source>
        <dbReference type="EMBL" id="JAH93396.1"/>
    </source>
</evidence>
<dbReference type="EMBL" id="GBXM01015181">
    <property type="protein sequence ID" value="JAH93396.1"/>
    <property type="molecule type" value="Transcribed_RNA"/>
</dbReference>
<reference evidence="1" key="1">
    <citation type="submission" date="2014-11" db="EMBL/GenBank/DDBJ databases">
        <authorList>
            <person name="Amaro Gonzalez C."/>
        </authorList>
    </citation>
    <scope>NUCLEOTIDE SEQUENCE</scope>
</reference>
<protein>
    <submittedName>
        <fullName evidence="1">Uncharacterized protein</fullName>
    </submittedName>
</protein>
<dbReference type="AlphaFoldDB" id="A0A0E9WT11"/>
<reference evidence="1" key="2">
    <citation type="journal article" date="2015" name="Fish Shellfish Immunol.">
        <title>Early steps in the European eel (Anguilla anguilla)-Vibrio vulnificus interaction in the gills: Role of the RtxA13 toxin.</title>
        <authorList>
            <person name="Callol A."/>
            <person name="Pajuelo D."/>
            <person name="Ebbesson L."/>
            <person name="Teles M."/>
            <person name="MacKenzie S."/>
            <person name="Amaro C."/>
        </authorList>
    </citation>
    <scope>NUCLEOTIDE SEQUENCE</scope>
</reference>